<dbReference type="InterPro" id="IPR010260">
    <property type="entry name" value="AlpA"/>
</dbReference>
<keyword evidence="2" id="KW-1185">Reference proteome</keyword>
<dbReference type="EMBL" id="JAHXZI010000024">
    <property type="protein sequence ID" value="MBW6439118.1"/>
    <property type="molecule type" value="Genomic_DNA"/>
</dbReference>
<accession>A0ABS7BE66</accession>
<protein>
    <submittedName>
        <fullName evidence="1">AlpA family phage regulatory protein</fullName>
    </submittedName>
</protein>
<proteinExistence type="predicted"/>
<name>A0ABS7BE66_9ACTN</name>
<comment type="caution">
    <text evidence="1">The sequence shown here is derived from an EMBL/GenBank/DDBJ whole genome shotgun (WGS) entry which is preliminary data.</text>
</comment>
<reference evidence="1 2" key="1">
    <citation type="journal article" date="2013" name="Antonie Van Leeuwenhoek">
        <title>Actinoplanes hulinensis sp. nov., a novel actinomycete isolated from soybean root (Glycine max (L.) Merr).</title>
        <authorList>
            <person name="Shen Y."/>
            <person name="Liu C."/>
            <person name="Wang X."/>
            <person name="Zhao J."/>
            <person name="Jia F."/>
            <person name="Zhang Y."/>
            <person name="Wang L."/>
            <person name="Yang D."/>
            <person name="Xiang W."/>
        </authorList>
    </citation>
    <scope>NUCLEOTIDE SEQUENCE [LARGE SCALE GENOMIC DNA]</scope>
    <source>
        <strain evidence="1 2">NEAU-M9</strain>
    </source>
</reference>
<sequence length="71" mass="8255">MGIRKPKLVGSHEIRVRLGWLSRQRVYQITNRADFPRPVAELGQGKIWLAAEVEAWCAQREASEPRQKKRT</sequence>
<dbReference type="Pfam" id="PF05930">
    <property type="entry name" value="Phage_AlpA"/>
    <property type="match status" value="1"/>
</dbReference>
<gene>
    <name evidence="1" type="ORF">KZ829_35865</name>
</gene>
<dbReference type="Proteomes" id="UP001519863">
    <property type="component" value="Unassembled WGS sequence"/>
</dbReference>
<evidence type="ECO:0000313" key="2">
    <source>
        <dbReference type="Proteomes" id="UP001519863"/>
    </source>
</evidence>
<organism evidence="1 2">
    <name type="scientific">Actinoplanes hulinensis</name>
    <dbReference type="NCBI Taxonomy" id="1144547"/>
    <lineage>
        <taxon>Bacteria</taxon>
        <taxon>Bacillati</taxon>
        <taxon>Actinomycetota</taxon>
        <taxon>Actinomycetes</taxon>
        <taxon>Micromonosporales</taxon>
        <taxon>Micromonosporaceae</taxon>
        <taxon>Actinoplanes</taxon>
    </lineage>
</organism>
<evidence type="ECO:0000313" key="1">
    <source>
        <dbReference type="EMBL" id="MBW6439118.1"/>
    </source>
</evidence>
<dbReference type="RefSeq" id="WP_220148277.1">
    <property type="nucleotide sequence ID" value="NZ_JAHXZI010000024.1"/>
</dbReference>